<comment type="caution">
    <text evidence="2">The sequence shown here is derived from an EMBL/GenBank/DDBJ whole genome shotgun (WGS) entry which is preliminary data.</text>
</comment>
<gene>
    <name evidence="2" type="ORF">E2C01_101373</name>
</gene>
<evidence type="ECO:0000256" key="1">
    <source>
        <dbReference type="SAM" id="MobiDB-lite"/>
    </source>
</evidence>
<organism evidence="2 3">
    <name type="scientific">Portunus trituberculatus</name>
    <name type="common">Swimming crab</name>
    <name type="synonym">Neptunus trituberculatus</name>
    <dbReference type="NCBI Taxonomy" id="210409"/>
    <lineage>
        <taxon>Eukaryota</taxon>
        <taxon>Metazoa</taxon>
        <taxon>Ecdysozoa</taxon>
        <taxon>Arthropoda</taxon>
        <taxon>Crustacea</taxon>
        <taxon>Multicrustacea</taxon>
        <taxon>Malacostraca</taxon>
        <taxon>Eumalacostraca</taxon>
        <taxon>Eucarida</taxon>
        <taxon>Decapoda</taxon>
        <taxon>Pleocyemata</taxon>
        <taxon>Brachyura</taxon>
        <taxon>Eubrachyura</taxon>
        <taxon>Portunoidea</taxon>
        <taxon>Portunidae</taxon>
        <taxon>Portuninae</taxon>
        <taxon>Portunus</taxon>
    </lineage>
</organism>
<dbReference type="EMBL" id="VSRR010146907">
    <property type="protein sequence ID" value="MPD05621.1"/>
    <property type="molecule type" value="Genomic_DNA"/>
</dbReference>
<name>A0A5B7K9F8_PORTR</name>
<accession>A0A5B7K9F8</accession>
<dbReference type="Proteomes" id="UP000324222">
    <property type="component" value="Unassembled WGS sequence"/>
</dbReference>
<reference evidence="2 3" key="1">
    <citation type="submission" date="2019-05" db="EMBL/GenBank/DDBJ databases">
        <title>Another draft genome of Portunus trituberculatus and its Hox gene families provides insights of decapod evolution.</title>
        <authorList>
            <person name="Jeong J.-H."/>
            <person name="Song I."/>
            <person name="Kim S."/>
            <person name="Choi T."/>
            <person name="Kim D."/>
            <person name="Ryu S."/>
            <person name="Kim W."/>
        </authorList>
    </citation>
    <scope>NUCLEOTIDE SEQUENCE [LARGE SCALE GENOMIC DNA]</scope>
    <source>
        <tissue evidence="2">Muscle</tissue>
    </source>
</reference>
<evidence type="ECO:0000313" key="2">
    <source>
        <dbReference type="EMBL" id="MPD05621.1"/>
    </source>
</evidence>
<evidence type="ECO:0000313" key="3">
    <source>
        <dbReference type="Proteomes" id="UP000324222"/>
    </source>
</evidence>
<sequence>MQQVSNHHHNRYHHHHRRQQQQQQQQQQHQHQPHKFHSCSIITAASSSTCVTSSLKSREIWASALLKGKLKLHPTPRHATMNDCYCVDFLHDFV</sequence>
<feature type="region of interest" description="Disordered" evidence="1">
    <location>
        <begin position="1"/>
        <end position="38"/>
    </location>
</feature>
<proteinExistence type="predicted"/>
<protein>
    <submittedName>
        <fullName evidence="2">Uncharacterized protein</fullName>
    </submittedName>
</protein>
<dbReference type="AlphaFoldDB" id="A0A5B7K9F8"/>
<keyword evidence="3" id="KW-1185">Reference proteome</keyword>
<feature type="compositionally biased region" description="Basic residues" evidence="1">
    <location>
        <begin position="1"/>
        <end position="19"/>
    </location>
</feature>
<feature type="compositionally biased region" description="Low complexity" evidence="1">
    <location>
        <begin position="20"/>
        <end position="30"/>
    </location>
</feature>